<dbReference type="Proteomes" id="UP000242367">
    <property type="component" value="Unassembled WGS sequence"/>
</dbReference>
<accession>A0A2P4UKM7</accession>
<comment type="caution">
    <text evidence="2">The sequence shown here is derived from an EMBL/GenBank/DDBJ whole genome shotgun (WGS) entry which is preliminary data.</text>
</comment>
<sequence length="734" mass="81529">MMGEYDRYARWADDNKTWVDAYENLRRSPNGFSFVRKLGRPELEDRYAVGESYLFRTRRAEAAADAVQYDKEYEPRWEQYWAGIEAYIAVGREFLDQATDPGKNLAAKHELLARDRDAAFLMHNAAVLWLEANESVRRGAAQDYEEVLKVLWLDTLRACHPEWAAGAPTARQAALRRYLLGRDDQDAIPVWDDAGLPGVRAASHVTLGKVLLRGDPPLPDGHLAHPSSWGLFLVSPLNDADRGFYAPDAEDAAWVGRLSAGRVPDTVFRHDPARFQVYEIVPRPYGDRAVATPGVYLNRSQAHGRDDFLTFLPAGGGPLVFCTKGVGSDPALIGSPTARDYEFVKSYAAAFKNPRATAYPFAYTTLGSQEGKRAGSWRNIGFCAAYNGDEIAIVDHLNFQAMHRAASRNPLTQNHHGFVQAIACVEINALERTRARLPETLLDDIKADVIGYPVQLVTASPVETCLRLSRENNAQDYVLHHPLLEADEWQRCFTSVPVPTVVTRAIDDDLAALEAEIRAYVDQNDWTTVVGYPETELATRLALLRRRMFLAVQATYLALASWQVFLSAGWASDTYTGSFSGRNFNSGPRDSNEWGPLDRPSEAQEYGKPAGDGELCLHIDLANLRGLLSANGEIQKALRLSPGTYPDKSEGDSAYYEAESLWTGCALADLSLVVTRALSDATRKLTAEICPTAMTKPAAERPEYIAREVNTVIRDSLNAAQRRPLTTALFPWWA</sequence>
<name>A0A2P4UKM7_9ACTN</name>
<dbReference type="EMBL" id="MTBP01000002">
    <property type="protein sequence ID" value="POM25539.1"/>
    <property type="molecule type" value="Genomic_DNA"/>
</dbReference>
<evidence type="ECO:0000313" key="3">
    <source>
        <dbReference type="Proteomes" id="UP000242367"/>
    </source>
</evidence>
<keyword evidence="3" id="KW-1185">Reference proteome</keyword>
<organism evidence="2 3">
    <name type="scientific">Actinomadura rubteroloni</name>
    <dbReference type="NCBI Taxonomy" id="1926885"/>
    <lineage>
        <taxon>Bacteria</taxon>
        <taxon>Bacillati</taxon>
        <taxon>Actinomycetota</taxon>
        <taxon>Actinomycetes</taxon>
        <taxon>Streptosporangiales</taxon>
        <taxon>Thermomonosporaceae</taxon>
        <taxon>Actinomadura</taxon>
    </lineage>
</organism>
<reference evidence="2 3" key="1">
    <citation type="journal article" date="2017" name="Chemistry">
        <title>Isolation, Biosynthesis and Chemical Modifications of Rubterolones A-F: Rare Tropolone Alkaloids from Actinomadura sp. 5-2.</title>
        <authorList>
            <person name="Guo H."/>
            <person name="Benndorf R."/>
            <person name="Leichnitz D."/>
            <person name="Klassen J.L."/>
            <person name="Vollmers J."/>
            <person name="Gorls H."/>
            <person name="Steinacker M."/>
            <person name="Weigel C."/>
            <person name="Dahse H.M."/>
            <person name="Kaster A.K."/>
            <person name="de Beer Z.W."/>
            <person name="Poulsen M."/>
            <person name="Beemelmanns C."/>
        </authorList>
    </citation>
    <scope>NUCLEOTIDE SEQUENCE [LARGE SCALE GENOMIC DNA]</scope>
    <source>
        <strain evidence="2 3">5-2</strain>
    </source>
</reference>
<evidence type="ECO:0000313" key="2">
    <source>
        <dbReference type="EMBL" id="POM25539.1"/>
    </source>
</evidence>
<feature type="region of interest" description="Disordered" evidence="1">
    <location>
        <begin position="586"/>
        <end position="606"/>
    </location>
</feature>
<evidence type="ECO:0000256" key="1">
    <source>
        <dbReference type="SAM" id="MobiDB-lite"/>
    </source>
</evidence>
<proteinExistence type="predicted"/>
<dbReference type="RefSeq" id="WP_103564512.1">
    <property type="nucleotide sequence ID" value="NZ_MTBP01000002.1"/>
</dbReference>
<gene>
    <name evidence="2" type="ORF">BTM25_41870</name>
</gene>
<protein>
    <submittedName>
        <fullName evidence="2">Uncharacterized protein</fullName>
    </submittedName>
</protein>
<dbReference type="AlphaFoldDB" id="A0A2P4UKM7"/>